<dbReference type="Pfam" id="PF04892">
    <property type="entry name" value="VanZ"/>
    <property type="match status" value="1"/>
</dbReference>
<evidence type="ECO:0000256" key="1">
    <source>
        <dbReference type="SAM" id="Phobius"/>
    </source>
</evidence>
<dbReference type="InterPro" id="IPR006976">
    <property type="entry name" value="VanZ-like"/>
</dbReference>
<keyword evidence="1" id="KW-0472">Membrane</keyword>
<evidence type="ECO:0000313" key="4">
    <source>
        <dbReference type="Proteomes" id="UP000662703"/>
    </source>
</evidence>
<comment type="caution">
    <text evidence="3">The sequence shown here is derived from an EMBL/GenBank/DDBJ whole genome shotgun (WGS) entry which is preliminary data.</text>
</comment>
<dbReference type="RefSeq" id="WP_194864637.1">
    <property type="nucleotide sequence ID" value="NZ_ARXX01000016.1"/>
</dbReference>
<feature type="domain" description="VanZ-like" evidence="2">
    <location>
        <begin position="9"/>
        <end position="82"/>
    </location>
</feature>
<evidence type="ECO:0000259" key="2">
    <source>
        <dbReference type="Pfam" id="PF04892"/>
    </source>
</evidence>
<reference evidence="3 4" key="1">
    <citation type="submission" date="2012-09" db="EMBL/GenBank/DDBJ databases">
        <title>Genome Sequence of alkane-degrading Bacterium Alcanivorax sp. 521-1.</title>
        <authorList>
            <person name="Lai Q."/>
            <person name="Shao Z."/>
        </authorList>
    </citation>
    <scope>NUCLEOTIDE SEQUENCE [LARGE SCALE GENOMIC DNA]</scope>
    <source>
        <strain evidence="3 4">521-1</strain>
    </source>
</reference>
<feature type="transmembrane region" description="Helical" evidence="1">
    <location>
        <begin position="36"/>
        <end position="55"/>
    </location>
</feature>
<gene>
    <name evidence="3" type="ORF">Y5W_01360</name>
</gene>
<keyword evidence="4" id="KW-1185">Reference proteome</keyword>
<protein>
    <recommendedName>
        <fullName evidence="2">VanZ-like domain-containing protein</fullName>
    </recommendedName>
</protein>
<feature type="transmembrane region" description="Helical" evidence="1">
    <location>
        <begin position="67"/>
        <end position="85"/>
    </location>
</feature>
<keyword evidence="1" id="KW-0812">Transmembrane</keyword>
<organism evidence="3 4">
    <name type="scientific">Alloalcanivorax profundimaris</name>
    <dbReference type="NCBI Taxonomy" id="2735259"/>
    <lineage>
        <taxon>Bacteria</taxon>
        <taxon>Pseudomonadati</taxon>
        <taxon>Pseudomonadota</taxon>
        <taxon>Gammaproteobacteria</taxon>
        <taxon>Oceanospirillales</taxon>
        <taxon>Alcanivoracaceae</taxon>
        <taxon>Alloalcanivorax</taxon>
    </lineage>
</organism>
<accession>A0ABS0APK6</accession>
<keyword evidence="1" id="KW-1133">Transmembrane helix</keyword>
<name>A0ABS0APK6_9GAMM</name>
<evidence type="ECO:0000313" key="3">
    <source>
        <dbReference type="EMBL" id="MBF5056066.1"/>
    </source>
</evidence>
<feature type="transmembrane region" description="Helical" evidence="1">
    <location>
        <begin position="12"/>
        <end position="29"/>
    </location>
</feature>
<dbReference type="Proteomes" id="UP000662703">
    <property type="component" value="Unassembled WGS sequence"/>
</dbReference>
<dbReference type="EMBL" id="ARXX01000016">
    <property type="protein sequence ID" value="MBF5056066.1"/>
    <property type="molecule type" value="Genomic_DNA"/>
</dbReference>
<sequence length="90" mass="9780">MQPFESGHFDKVLHLGALAAMVGLARCALPRFPTWLFWSLAVLLAFALEVLQPIVQSSRAFNGMDVVANMVGVMIAALALWLAGLSRRVV</sequence>
<proteinExistence type="predicted"/>